<comment type="caution">
    <text evidence="2">The sequence shown here is derived from an EMBL/GenBank/DDBJ whole genome shotgun (WGS) entry which is preliminary data.</text>
</comment>
<name>A0A4Q1ANW6_9BACT</name>
<dbReference type="PANTHER" id="PTHR34846">
    <property type="entry name" value="4-CARBOXYMUCONOLACTONE DECARBOXYLASE FAMILY PROTEIN (AFU_ORTHOLOGUE AFUA_6G11590)"/>
    <property type="match status" value="1"/>
</dbReference>
<dbReference type="AlphaFoldDB" id="A0A4Q1ANW6"/>
<dbReference type="InterPro" id="IPR003779">
    <property type="entry name" value="CMD-like"/>
</dbReference>
<dbReference type="EMBL" id="PDKK01000017">
    <property type="protein sequence ID" value="RXK02114.1"/>
    <property type="molecule type" value="Genomic_DNA"/>
</dbReference>
<dbReference type="SUPFAM" id="SSF69118">
    <property type="entry name" value="AhpD-like"/>
    <property type="match status" value="1"/>
</dbReference>
<dbReference type="PANTHER" id="PTHR34846:SF10">
    <property type="entry name" value="CYTOPLASMIC PROTEIN"/>
    <property type="match status" value="1"/>
</dbReference>
<evidence type="ECO:0000313" key="3">
    <source>
        <dbReference type="Proteomes" id="UP000289758"/>
    </source>
</evidence>
<dbReference type="Proteomes" id="UP000289758">
    <property type="component" value="Unassembled WGS sequence"/>
</dbReference>
<dbReference type="Pfam" id="PF02627">
    <property type="entry name" value="CMD"/>
    <property type="match status" value="1"/>
</dbReference>
<dbReference type="RefSeq" id="WP_129088220.1">
    <property type="nucleotide sequence ID" value="NZ_CP053836.1"/>
</dbReference>
<protein>
    <submittedName>
        <fullName evidence="2">Alkylhydroperoxidase</fullName>
    </submittedName>
</protein>
<dbReference type="NCBIfam" id="TIGR00778">
    <property type="entry name" value="ahpD_dom"/>
    <property type="match status" value="1"/>
</dbReference>
<dbReference type="InterPro" id="IPR004675">
    <property type="entry name" value="AhpD_core"/>
</dbReference>
<dbReference type="OrthoDB" id="9801997at2"/>
<proteinExistence type="predicted"/>
<feature type="domain" description="Carboxymuconolactone decarboxylase-like" evidence="1">
    <location>
        <begin position="29"/>
        <end position="97"/>
    </location>
</feature>
<accession>A0A4Q1ANW6</accession>
<dbReference type="GO" id="GO:0051920">
    <property type="term" value="F:peroxiredoxin activity"/>
    <property type="evidence" value="ECO:0007669"/>
    <property type="project" value="InterPro"/>
</dbReference>
<dbReference type="Gene3D" id="1.20.1290.10">
    <property type="entry name" value="AhpD-like"/>
    <property type="match status" value="1"/>
</dbReference>
<dbReference type="InterPro" id="IPR029032">
    <property type="entry name" value="AhpD-like"/>
</dbReference>
<sequence>MDKRINLGKKAPHMYDKLISLKHDMQALIKDANINEGFSHLLLLRASQINGCAFCVRLHTKDALDTGETIDRVSVLPAWQETEYFNEKERASLELVEAICYIKDTHIPDTLYENIKEVLNEKEILAVEWLALIINALNILAISSRLEVK</sequence>
<gene>
    <name evidence="2" type="ORF">CRV07_13950</name>
</gene>
<organism evidence="2 3">
    <name type="scientific">Halarcobacter ebronensis</name>
    <dbReference type="NCBI Taxonomy" id="1462615"/>
    <lineage>
        <taxon>Bacteria</taxon>
        <taxon>Pseudomonadati</taxon>
        <taxon>Campylobacterota</taxon>
        <taxon>Epsilonproteobacteria</taxon>
        <taxon>Campylobacterales</taxon>
        <taxon>Arcobacteraceae</taxon>
        <taxon>Halarcobacter</taxon>
    </lineage>
</organism>
<evidence type="ECO:0000313" key="2">
    <source>
        <dbReference type="EMBL" id="RXK02114.1"/>
    </source>
</evidence>
<reference evidence="2 3" key="1">
    <citation type="submission" date="2017-10" db="EMBL/GenBank/DDBJ databases">
        <title>Genomics of the genus Arcobacter.</title>
        <authorList>
            <person name="Perez-Cataluna A."/>
            <person name="Figueras M.J."/>
        </authorList>
    </citation>
    <scope>NUCLEOTIDE SEQUENCE [LARGE SCALE GENOMIC DNA]</scope>
    <source>
        <strain evidence="2 3">CECT 8441</strain>
    </source>
</reference>
<keyword evidence="2" id="KW-0560">Oxidoreductase</keyword>
<keyword evidence="3" id="KW-1185">Reference proteome</keyword>
<keyword evidence="2" id="KW-0575">Peroxidase</keyword>
<evidence type="ECO:0000259" key="1">
    <source>
        <dbReference type="Pfam" id="PF02627"/>
    </source>
</evidence>